<protein>
    <recommendedName>
        <fullName evidence="4">Kinase</fullName>
        <ecNumber evidence="4">2.7.-.-</ecNumber>
    </recommendedName>
</protein>
<feature type="region of interest" description="Disordered" evidence="5">
    <location>
        <begin position="1246"/>
        <end position="1381"/>
    </location>
</feature>
<dbReference type="SUPFAM" id="SSF56104">
    <property type="entry name" value="SAICAR synthase-like"/>
    <property type="match status" value="1"/>
</dbReference>
<keyword evidence="7" id="KW-1185">Reference proteome</keyword>
<feature type="compositionally biased region" description="Gly residues" evidence="5">
    <location>
        <begin position="1043"/>
        <end position="1064"/>
    </location>
</feature>
<accession>A0A427YRN8</accession>
<feature type="compositionally biased region" description="Basic and acidic residues" evidence="5">
    <location>
        <begin position="1"/>
        <end position="11"/>
    </location>
</feature>
<feature type="region of interest" description="Disordered" evidence="5">
    <location>
        <begin position="848"/>
        <end position="902"/>
    </location>
</feature>
<feature type="region of interest" description="Disordered" evidence="5">
    <location>
        <begin position="522"/>
        <end position="586"/>
    </location>
</feature>
<dbReference type="EC" id="2.7.-.-" evidence="4"/>
<feature type="compositionally biased region" description="Basic and acidic residues" evidence="5">
    <location>
        <begin position="477"/>
        <end position="491"/>
    </location>
</feature>
<evidence type="ECO:0000256" key="2">
    <source>
        <dbReference type="ARBA" id="ARBA00022679"/>
    </source>
</evidence>
<dbReference type="GO" id="GO:0008440">
    <property type="term" value="F:inositol-1,4,5-trisphosphate 3-kinase activity"/>
    <property type="evidence" value="ECO:0007669"/>
    <property type="project" value="TreeGrafter"/>
</dbReference>
<dbReference type="EMBL" id="RSCD01000003">
    <property type="protein sequence ID" value="RSH93725.1"/>
    <property type="molecule type" value="Genomic_DNA"/>
</dbReference>
<feature type="compositionally biased region" description="Low complexity" evidence="5">
    <location>
        <begin position="32"/>
        <end position="75"/>
    </location>
</feature>
<evidence type="ECO:0000256" key="5">
    <source>
        <dbReference type="SAM" id="MobiDB-lite"/>
    </source>
</evidence>
<dbReference type="GO" id="GO:0005737">
    <property type="term" value="C:cytoplasm"/>
    <property type="evidence" value="ECO:0007669"/>
    <property type="project" value="TreeGrafter"/>
</dbReference>
<dbReference type="GO" id="GO:0000824">
    <property type="term" value="F:inositol-1,4,5,6-tetrakisphosphate 3-kinase activity"/>
    <property type="evidence" value="ECO:0007669"/>
    <property type="project" value="TreeGrafter"/>
</dbReference>
<feature type="compositionally biased region" description="Gly residues" evidence="5">
    <location>
        <begin position="151"/>
        <end position="166"/>
    </location>
</feature>
<feature type="compositionally biased region" description="Gly residues" evidence="5">
    <location>
        <begin position="881"/>
        <end position="890"/>
    </location>
</feature>
<feature type="compositionally biased region" description="Basic residues" evidence="5">
    <location>
        <begin position="871"/>
        <end position="880"/>
    </location>
</feature>
<feature type="region of interest" description="Disordered" evidence="5">
    <location>
        <begin position="221"/>
        <end position="444"/>
    </location>
</feature>
<feature type="compositionally biased region" description="Low complexity" evidence="5">
    <location>
        <begin position="369"/>
        <end position="385"/>
    </location>
</feature>
<feature type="compositionally biased region" description="Basic and acidic residues" evidence="5">
    <location>
        <begin position="431"/>
        <end position="444"/>
    </location>
</feature>
<feature type="region of interest" description="Disordered" evidence="5">
    <location>
        <begin position="460"/>
        <end position="505"/>
    </location>
</feature>
<comment type="similarity">
    <text evidence="1 4">Belongs to the inositol phosphokinase (IPK) family.</text>
</comment>
<gene>
    <name evidence="6" type="ORF">EHS25_006373</name>
</gene>
<dbReference type="PANTHER" id="PTHR12400">
    <property type="entry name" value="INOSITOL POLYPHOSPHATE KINASE"/>
    <property type="match status" value="1"/>
</dbReference>
<evidence type="ECO:0000256" key="4">
    <source>
        <dbReference type="RuleBase" id="RU363090"/>
    </source>
</evidence>
<feature type="compositionally biased region" description="Basic residues" evidence="5">
    <location>
        <begin position="1358"/>
        <end position="1373"/>
    </location>
</feature>
<dbReference type="OrthoDB" id="2573163at2759"/>
<feature type="compositionally biased region" description="Polar residues" evidence="5">
    <location>
        <begin position="1007"/>
        <end position="1028"/>
    </location>
</feature>
<proteinExistence type="inferred from homology"/>
<keyword evidence="3 4" id="KW-0418">Kinase</keyword>
<dbReference type="Gene3D" id="3.30.470.160">
    <property type="entry name" value="Inositol polyphosphate kinase"/>
    <property type="match status" value="1"/>
</dbReference>
<dbReference type="GO" id="GO:0005634">
    <property type="term" value="C:nucleus"/>
    <property type="evidence" value="ECO:0007669"/>
    <property type="project" value="TreeGrafter"/>
</dbReference>
<feature type="compositionally biased region" description="Basic and acidic residues" evidence="5">
    <location>
        <begin position="1325"/>
        <end position="1334"/>
    </location>
</feature>
<feature type="compositionally biased region" description="Basic and acidic residues" evidence="5">
    <location>
        <begin position="403"/>
        <end position="412"/>
    </location>
</feature>
<dbReference type="GO" id="GO:0032958">
    <property type="term" value="P:inositol phosphate biosynthetic process"/>
    <property type="evidence" value="ECO:0007669"/>
    <property type="project" value="InterPro"/>
</dbReference>
<feature type="region of interest" description="Disordered" evidence="5">
    <location>
        <begin position="1467"/>
        <end position="1512"/>
    </location>
</feature>
<reference evidence="6 7" key="1">
    <citation type="submission" date="2018-11" db="EMBL/GenBank/DDBJ databases">
        <title>Genome sequence of Saitozyma podzolica DSM 27192.</title>
        <authorList>
            <person name="Aliyu H."/>
            <person name="Gorte O."/>
            <person name="Ochsenreither K."/>
        </authorList>
    </citation>
    <scope>NUCLEOTIDE SEQUENCE [LARGE SCALE GENOMIC DNA]</scope>
    <source>
        <strain evidence="6 7">DSM 27192</strain>
    </source>
</reference>
<sequence length="1512" mass="162395">MRTRKISEEGPPRPPRLPPHVHALASHPQLYSGISTSPGTSTSTAGTTTSAFGSKSHFNTHSPSHSRSQTSSQPRQPIPGHVPSHAPDNLGKVPRPFPLPSPSISRTRRARSNSLHYPTHPAQEQADSWFLPHYSLDREYSLKPEGEGDADGTGHGNGHGHNGESGVGPERRKINLELGLGDDFDVSFGEAMRRGVGGEEMPLPQEALRVLTEAKESLDVKLSGKQGRKGSIGMGLFRESRQAAREAVKERIGAAVSDRERDRGQAKERERDRSGEPGKERERDKEKGKFADKEESEKEKTRRIGSMLPPAAEEAIDEEEEDLEDLESEQEQEQEQEQEFSLSPTQSPSRNAPGLGAGAKTKEDRTGRSRSTTTTSRGTVATAVAPSPPATPVPVRAIPTPRRPLDRHERHLASGGEDGTTGLATSMGNLDLEHPHQHQRPHQHDLDLDLENDMDWSETSAGIQIVSSPLLRGPSRRQSEYREFSEYRDAQEGAGAGAGAGAGQVPAHVSAGMGVDARVGGAETSEWDDDSGWTTTSSSESESDEEEHRLQHQHQHQGETSPHAQGSGHEDGEMDGSEDEEDEGERMTVPLQPFNHAVGGHSSIYKFTRRAVCKPLVSRENLFYEEVERLAPDLLAFIPRYLGVMLVNYRRQVRLGTEGSVTPFDGQSISHPSPAASHPPTPGALPSGPGARPALTKSGSVLTYREDVEIPEVSLDFNRHVVPDWLFRSTGSAGAGGGGGGGGSSPAPFNIPHPIKEDEPATPAPSPAASPMSSHLHHTVSSPALPYPGPGTGPANGFGGFGEGSASGYASPHPGFGGTGSTAVNTKLKDHVFATILKRLRKKGVGVHLPQRHDDDADDEGEVRSVSASSNHRRGRKCGRGRGGGDGEVGGSVDLRDGSGQQSQIGLSGIGIGIGSPQDEVGIRRTKSDVILPERRGRREESTERMFAMEDLGEDEGQLSMTVKGKSRGGVGGVGGIGDVLSASAEVSPLVRPTRANLLQSELRPLTMSSESLSRPASLASANTSTGAIVSPLDPTHTHPGSAGRGMATGTGTGSGTAGIGTGGPLNPSVPFVPPSPSVAPSMSNAGDDPLTRQELFIFMEDLTGRLKHPCVLDLKMGTRQYGIDASPLKKKSQRKKCDATTSRTLGVRMCGMQVWNHATQSFVSKNKYRGREIRTADFPRVLRTFLDDGEKLLIDHIPHLLQKLHNLAAIVLALDGFRFYGCSVLLIYDGDRDVQEHFRRHSREAGLVPMAATQGSGNGNGIGIGGADSDGNSTTNGGPGQRDIGGSGRGHDGGTLLSGFTHSESDEYAEDRHRPDRTIPISPEKGRRSRSADVRSQSRAPAPADSHRAHLESHLRNQPHPHHHHDGVRQHQHTLGSNTRRIRGEINLRVVDFAHTITGRDFVPLPPGSEDPATLGRGYETRFDPETGLMMARFPPKYPDRPDMGFVFGLKNVADSLKEIWDEEMRTRKEENGTGAGAGEDGEARDLPEFENGDVWERAFPNGVDKAEMST</sequence>
<feature type="compositionally biased region" description="Gly residues" evidence="5">
    <location>
        <begin position="1278"/>
        <end position="1289"/>
    </location>
</feature>
<feature type="region of interest" description="Disordered" evidence="5">
    <location>
        <begin position="1007"/>
        <end position="1085"/>
    </location>
</feature>
<keyword evidence="2 4" id="KW-0808">Transferase</keyword>
<dbReference type="Pfam" id="PF03770">
    <property type="entry name" value="IPK"/>
    <property type="match status" value="1"/>
</dbReference>
<feature type="compositionally biased region" description="Gly residues" evidence="5">
    <location>
        <begin position="733"/>
        <end position="744"/>
    </location>
</feature>
<dbReference type="PANTHER" id="PTHR12400:SF21">
    <property type="entry name" value="KINASE"/>
    <property type="match status" value="1"/>
</dbReference>
<feature type="compositionally biased region" description="Basic and acidic residues" evidence="5">
    <location>
        <begin position="238"/>
        <end position="302"/>
    </location>
</feature>
<feature type="compositionally biased region" description="Acidic residues" evidence="5">
    <location>
        <begin position="572"/>
        <end position="584"/>
    </location>
</feature>
<dbReference type="Proteomes" id="UP000279259">
    <property type="component" value="Unassembled WGS sequence"/>
</dbReference>
<evidence type="ECO:0000256" key="1">
    <source>
        <dbReference type="ARBA" id="ARBA00007374"/>
    </source>
</evidence>
<feature type="compositionally biased region" description="Acidic residues" evidence="5">
    <location>
        <begin position="314"/>
        <end position="338"/>
    </location>
</feature>
<dbReference type="InterPro" id="IPR038286">
    <property type="entry name" value="IPK_sf"/>
</dbReference>
<feature type="region of interest" description="Disordered" evidence="5">
    <location>
        <begin position="1"/>
        <end position="174"/>
    </location>
</feature>
<name>A0A427YRN8_9TREE</name>
<evidence type="ECO:0000256" key="3">
    <source>
        <dbReference type="ARBA" id="ARBA00022777"/>
    </source>
</evidence>
<feature type="compositionally biased region" description="Gly residues" evidence="5">
    <location>
        <begin position="1257"/>
        <end position="1269"/>
    </location>
</feature>
<feature type="compositionally biased region" description="Basic and acidic residues" evidence="5">
    <location>
        <begin position="135"/>
        <end position="146"/>
    </location>
</feature>
<dbReference type="GO" id="GO:0046854">
    <property type="term" value="P:phosphatidylinositol phosphate biosynthetic process"/>
    <property type="evidence" value="ECO:0007669"/>
    <property type="project" value="TreeGrafter"/>
</dbReference>
<dbReference type="STRING" id="1890683.A0A427YRN8"/>
<feature type="region of interest" description="Disordered" evidence="5">
    <location>
        <begin position="732"/>
        <end position="799"/>
    </location>
</feature>
<evidence type="ECO:0000313" key="7">
    <source>
        <dbReference type="Proteomes" id="UP000279259"/>
    </source>
</evidence>
<comment type="caution">
    <text evidence="6">The sequence shown here is derived from an EMBL/GenBank/DDBJ whole genome shotgun (WGS) entry which is preliminary data.</text>
</comment>
<feature type="region of interest" description="Disordered" evidence="5">
    <location>
        <begin position="662"/>
        <end position="696"/>
    </location>
</feature>
<organism evidence="6 7">
    <name type="scientific">Saitozyma podzolica</name>
    <dbReference type="NCBI Taxonomy" id="1890683"/>
    <lineage>
        <taxon>Eukaryota</taxon>
        <taxon>Fungi</taxon>
        <taxon>Dikarya</taxon>
        <taxon>Basidiomycota</taxon>
        <taxon>Agaricomycotina</taxon>
        <taxon>Tremellomycetes</taxon>
        <taxon>Tremellales</taxon>
        <taxon>Trimorphomycetaceae</taxon>
        <taxon>Saitozyma</taxon>
    </lineage>
</organism>
<feature type="compositionally biased region" description="Basic and acidic residues" evidence="5">
    <location>
        <begin position="1346"/>
        <end position="1356"/>
    </location>
</feature>
<dbReference type="InterPro" id="IPR005522">
    <property type="entry name" value="IPK"/>
</dbReference>
<evidence type="ECO:0000313" key="6">
    <source>
        <dbReference type="EMBL" id="RSH93725.1"/>
    </source>
</evidence>